<protein>
    <submittedName>
        <fullName evidence="10">SusC/RagA family TonB-linked outer membrane protein</fullName>
    </submittedName>
</protein>
<dbReference type="PANTHER" id="PTHR30069">
    <property type="entry name" value="TONB-DEPENDENT OUTER MEMBRANE RECEPTOR"/>
    <property type="match status" value="1"/>
</dbReference>
<dbReference type="Gene3D" id="2.60.40.1120">
    <property type="entry name" value="Carboxypeptidase-like, regulatory domain"/>
    <property type="match status" value="1"/>
</dbReference>
<keyword evidence="7 8" id="KW-0998">Cell outer membrane</keyword>
<dbReference type="Pfam" id="PF07715">
    <property type="entry name" value="Plug"/>
    <property type="match status" value="1"/>
</dbReference>
<gene>
    <name evidence="10" type="ORF">FUAX_48200</name>
</gene>
<proteinExistence type="inferred from homology"/>
<comment type="subcellular location">
    <subcellularLocation>
        <location evidence="1 8">Cell outer membrane</location>
        <topology evidence="1 8">Multi-pass membrane protein</topology>
    </subcellularLocation>
</comment>
<geneLocation type="plasmid" evidence="10 11">
    <name>pFA4</name>
</geneLocation>
<dbReference type="PROSITE" id="PS52016">
    <property type="entry name" value="TONB_DEPENDENT_REC_3"/>
    <property type="match status" value="1"/>
</dbReference>
<dbReference type="SUPFAM" id="SSF49464">
    <property type="entry name" value="Carboxypeptidase regulatory domain-like"/>
    <property type="match status" value="1"/>
</dbReference>
<keyword evidence="11" id="KW-1185">Reference proteome</keyword>
<dbReference type="InterPro" id="IPR008969">
    <property type="entry name" value="CarboxyPept-like_regulatory"/>
</dbReference>
<accession>A0AAU9CQ91</accession>
<dbReference type="KEGG" id="fax:FUAX_48200"/>
<dbReference type="InterPro" id="IPR036942">
    <property type="entry name" value="Beta-barrel_TonB_sf"/>
</dbReference>
<dbReference type="SUPFAM" id="SSF56935">
    <property type="entry name" value="Porins"/>
    <property type="match status" value="1"/>
</dbReference>
<evidence type="ECO:0000256" key="5">
    <source>
        <dbReference type="ARBA" id="ARBA00022729"/>
    </source>
</evidence>
<reference evidence="10 11" key="1">
    <citation type="submission" date="2021-12" db="EMBL/GenBank/DDBJ databases">
        <title>Genome sequencing of bacteria with rrn-lacking chromosome and rrn-plasmid.</title>
        <authorList>
            <person name="Anda M."/>
            <person name="Iwasaki W."/>
        </authorList>
    </citation>
    <scope>NUCLEOTIDE SEQUENCE [LARGE SCALE GENOMIC DNA]</scope>
    <source>
        <strain evidence="10 11">DSM 100852</strain>
        <plasmid evidence="10 11">pFA4</plasmid>
    </source>
</reference>
<keyword evidence="10" id="KW-0614">Plasmid</keyword>
<dbReference type="Proteomes" id="UP001348817">
    <property type="component" value="Plasmid pFA4"/>
</dbReference>
<keyword evidence="6 8" id="KW-0472">Membrane</keyword>
<evidence type="ECO:0000256" key="7">
    <source>
        <dbReference type="ARBA" id="ARBA00023237"/>
    </source>
</evidence>
<dbReference type="GO" id="GO:0015344">
    <property type="term" value="F:siderophore uptake transmembrane transporter activity"/>
    <property type="evidence" value="ECO:0007669"/>
    <property type="project" value="TreeGrafter"/>
</dbReference>
<dbReference type="PANTHER" id="PTHR30069:SF29">
    <property type="entry name" value="HEMOGLOBIN AND HEMOGLOBIN-HAPTOGLOBIN-BINDING PROTEIN 1-RELATED"/>
    <property type="match status" value="1"/>
</dbReference>
<dbReference type="Gene3D" id="2.40.170.20">
    <property type="entry name" value="TonB-dependent receptor, beta-barrel domain"/>
    <property type="match status" value="1"/>
</dbReference>
<evidence type="ECO:0000256" key="4">
    <source>
        <dbReference type="ARBA" id="ARBA00022692"/>
    </source>
</evidence>
<evidence type="ECO:0000256" key="3">
    <source>
        <dbReference type="ARBA" id="ARBA00022452"/>
    </source>
</evidence>
<dbReference type="NCBIfam" id="TIGR04056">
    <property type="entry name" value="OMP_RagA_SusC"/>
    <property type="match status" value="1"/>
</dbReference>
<dbReference type="InterPro" id="IPR037066">
    <property type="entry name" value="Plug_dom_sf"/>
</dbReference>
<comment type="similarity">
    <text evidence="8">Belongs to the TonB-dependent receptor family.</text>
</comment>
<evidence type="ECO:0000313" key="11">
    <source>
        <dbReference type="Proteomes" id="UP001348817"/>
    </source>
</evidence>
<dbReference type="InterPro" id="IPR023996">
    <property type="entry name" value="TonB-dep_OMP_SusC/RagA"/>
</dbReference>
<sequence>MAREARAQSSVKISGVVRDARGGAPMEGVVVGMENIAGETSLTDANGHYELDVQVDKAMALRFTYAGYRDESVFLHGRTVIDVSLSEVGYSDNPVVVTPMRVTRRHDFVHSGTTVGGDRLREYGYLTLDQALAGGAVPGLKTNTQAGLIGSGAMMNLRGPSSINGGTEPLIVVDGAIYETDMGSLSAINGFTFNPLMNLNLRDIDQVTVVKSGMTSVYGSLGANGVIFVTTKDSRETATTVNVNTMLGVSMAPKSLPVLNADQFKSYAMEQMMGQGLTYSQIRDRFPFILNEAEKSEKFRYLNDTDWQDEIYQDGVFQKYSVDIEGGDEVANYTLSLGHSNNDGVIKNTSSETFDFRMNASLKLLDKLLVRPRVSLSKTTNHLREEGYFHETNPVLAALSKSPMMGTYRMSDYGVPLPFYDEVGPFGISNPNALIDNMEGQSESFRINAGFDASYDLGKGLSAVFISGLDVRKIKERIFVPSTGVVRQADGEADNAMADATRGFLSYYTDGALDYNALFRGKHSLLARIGARVRLNEIDEEKATDINSPSDEIKVIGTGDRSNRTVTPLDGRWNTVSFYGSADYAYLDKYYLSVNAALDGSSRFSPNKRYGIFPSVAGAWRLSSEPFLKGIKNLSDLKLRASYSITGNDDIGNYSGTYFYSSRPYMNVGTLVRGAVPNADLTWETSEQLAFGLDLSLYDNRFRASVDYFQTEISDMLMMESLPSYYGRVYYLNNSATAENKGVEFTVQMDIIRRKDFGFEMGVNWGTYANKITEISSTATSGEVGSDMQVVSLEGGESVLKVGEPIGSFYGWKTAGVIRDSQQAEALALKDGFGRPFKPGDMAFEEMGTPNNIIDEDDRTVIGNTTPDFFGAVNFRFRYKSLNMSMNWDYMVGHDIFNYVRMRQESMSSYANQSEAVTRRWRQEGDETDMPRATYGDPMGNGRFSGRWIEDGSYLRLRDVTVSYDVNVNRLKLIRSLRVFATGQNLLTFTDYLGYTPDVAYGRNTLTQGIDYGRTPLTRALMMGIRLGI</sequence>
<dbReference type="InterPro" id="IPR039426">
    <property type="entry name" value="TonB-dep_rcpt-like"/>
</dbReference>
<evidence type="ECO:0000256" key="6">
    <source>
        <dbReference type="ARBA" id="ARBA00023136"/>
    </source>
</evidence>
<dbReference type="AlphaFoldDB" id="A0AAU9CQ91"/>
<organism evidence="10 11">
    <name type="scientific">Fulvitalea axinellae</name>
    <dbReference type="NCBI Taxonomy" id="1182444"/>
    <lineage>
        <taxon>Bacteria</taxon>
        <taxon>Pseudomonadati</taxon>
        <taxon>Bacteroidota</taxon>
        <taxon>Cytophagia</taxon>
        <taxon>Cytophagales</taxon>
        <taxon>Persicobacteraceae</taxon>
        <taxon>Fulvitalea</taxon>
    </lineage>
</organism>
<evidence type="ECO:0000256" key="2">
    <source>
        <dbReference type="ARBA" id="ARBA00022448"/>
    </source>
</evidence>
<name>A0AAU9CQ91_9BACT</name>
<dbReference type="GO" id="GO:0044718">
    <property type="term" value="P:siderophore transmembrane transport"/>
    <property type="evidence" value="ECO:0007669"/>
    <property type="project" value="TreeGrafter"/>
</dbReference>
<feature type="domain" description="TonB-dependent receptor plug" evidence="9">
    <location>
        <begin position="111"/>
        <end position="226"/>
    </location>
</feature>
<dbReference type="InterPro" id="IPR012910">
    <property type="entry name" value="Plug_dom"/>
</dbReference>
<dbReference type="Gene3D" id="2.170.130.10">
    <property type="entry name" value="TonB-dependent receptor, plug domain"/>
    <property type="match status" value="1"/>
</dbReference>
<dbReference type="GO" id="GO:0009279">
    <property type="term" value="C:cell outer membrane"/>
    <property type="evidence" value="ECO:0007669"/>
    <property type="project" value="UniProtKB-SubCell"/>
</dbReference>
<evidence type="ECO:0000313" key="10">
    <source>
        <dbReference type="EMBL" id="BDD12388.1"/>
    </source>
</evidence>
<evidence type="ECO:0000259" key="9">
    <source>
        <dbReference type="Pfam" id="PF07715"/>
    </source>
</evidence>
<keyword evidence="4 8" id="KW-0812">Transmembrane</keyword>
<evidence type="ECO:0000256" key="1">
    <source>
        <dbReference type="ARBA" id="ARBA00004571"/>
    </source>
</evidence>
<keyword evidence="5" id="KW-0732">Signal</keyword>
<keyword evidence="2 8" id="KW-0813">Transport</keyword>
<keyword evidence="3 8" id="KW-1134">Transmembrane beta strand</keyword>
<dbReference type="EMBL" id="AP025318">
    <property type="protein sequence ID" value="BDD12388.1"/>
    <property type="molecule type" value="Genomic_DNA"/>
</dbReference>
<evidence type="ECO:0000256" key="8">
    <source>
        <dbReference type="PROSITE-ProRule" id="PRU01360"/>
    </source>
</evidence>